<accession>A0A1D1Y5B8</accession>
<protein>
    <submittedName>
        <fullName evidence="1">Vacuolar protein sorting/targeting protein 10</fullName>
    </submittedName>
</protein>
<name>A0A1D1Y5B8_9ARAE</name>
<sequence length="109" mass="12357">MYLSSEKRVMPSHCLAVPLWVRSPASIHLNKIIFVGLRGVLLGRLFLSPGPLSCVVAPPFYFLASYNSTRHTNTNHPGQVIRLEEQCWWGKESSPIFLTQSKDLDSWCQ</sequence>
<organism evidence="1">
    <name type="scientific">Anthurium amnicola</name>
    <dbReference type="NCBI Taxonomy" id="1678845"/>
    <lineage>
        <taxon>Eukaryota</taxon>
        <taxon>Viridiplantae</taxon>
        <taxon>Streptophyta</taxon>
        <taxon>Embryophyta</taxon>
        <taxon>Tracheophyta</taxon>
        <taxon>Spermatophyta</taxon>
        <taxon>Magnoliopsida</taxon>
        <taxon>Liliopsida</taxon>
        <taxon>Araceae</taxon>
        <taxon>Pothoideae</taxon>
        <taxon>Potheae</taxon>
        <taxon>Anthurium</taxon>
    </lineage>
</organism>
<evidence type="ECO:0000313" key="1">
    <source>
        <dbReference type="EMBL" id="JAT49778.1"/>
    </source>
</evidence>
<reference evidence="1" key="1">
    <citation type="submission" date="2015-07" db="EMBL/GenBank/DDBJ databases">
        <title>Transcriptome Assembly of Anthurium amnicola.</title>
        <authorList>
            <person name="Suzuki J."/>
        </authorList>
    </citation>
    <scope>NUCLEOTIDE SEQUENCE</scope>
</reference>
<proteinExistence type="predicted"/>
<gene>
    <name evidence="1" type="primary">vps10_1</name>
    <name evidence="1" type="ORF">g.117246</name>
</gene>
<dbReference type="EMBL" id="GDJX01018158">
    <property type="protein sequence ID" value="JAT49778.1"/>
    <property type="molecule type" value="Transcribed_RNA"/>
</dbReference>
<dbReference type="AlphaFoldDB" id="A0A1D1Y5B8"/>